<keyword evidence="6" id="KW-1185">Reference proteome</keyword>
<dbReference type="InterPro" id="IPR002018">
    <property type="entry name" value="CarbesteraseB"/>
</dbReference>
<feature type="domain" description="Carboxylesterase type B" evidence="4">
    <location>
        <begin position="28"/>
        <end position="553"/>
    </location>
</feature>
<dbReference type="Pfam" id="PF00135">
    <property type="entry name" value="COesterase"/>
    <property type="match status" value="1"/>
</dbReference>
<feature type="chain" id="PRO_5035489743" description="Carboxylic ester hydrolase" evidence="3">
    <location>
        <begin position="27"/>
        <end position="590"/>
    </location>
</feature>
<evidence type="ECO:0000256" key="1">
    <source>
        <dbReference type="ARBA" id="ARBA00005964"/>
    </source>
</evidence>
<evidence type="ECO:0000313" key="6">
    <source>
        <dbReference type="Proteomes" id="UP000838412"/>
    </source>
</evidence>
<dbReference type="PANTHER" id="PTHR11559">
    <property type="entry name" value="CARBOXYLESTERASE"/>
    <property type="match status" value="1"/>
</dbReference>
<dbReference type="Proteomes" id="UP000838412">
    <property type="component" value="Chromosome 6"/>
</dbReference>
<reference evidence="5" key="1">
    <citation type="submission" date="2022-01" db="EMBL/GenBank/DDBJ databases">
        <authorList>
            <person name="Braso-Vives M."/>
        </authorList>
    </citation>
    <scope>NUCLEOTIDE SEQUENCE</scope>
</reference>
<keyword evidence="3" id="KW-0732">Signal</keyword>
<dbReference type="EC" id="3.1.1.-" evidence="3"/>
<evidence type="ECO:0000256" key="2">
    <source>
        <dbReference type="ARBA" id="ARBA00022801"/>
    </source>
</evidence>
<dbReference type="Gene3D" id="3.40.50.1820">
    <property type="entry name" value="alpha/beta hydrolase"/>
    <property type="match status" value="1"/>
</dbReference>
<dbReference type="EMBL" id="OV696691">
    <property type="protein sequence ID" value="CAH1268554.1"/>
    <property type="molecule type" value="Genomic_DNA"/>
</dbReference>
<protein>
    <recommendedName>
        <fullName evidence="3">Carboxylic ester hydrolase</fullName>
        <ecNumber evidence="3">3.1.1.-</ecNumber>
    </recommendedName>
</protein>
<feature type="signal peptide" evidence="3">
    <location>
        <begin position="1"/>
        <end position="26"/>
    </location>
</feature>
<dbReference type="InterPro" id="IPR029058">
    <property type="entry name" value="AB_hydrolase_fold"/>
</dbReference>
<name>A0A8K0A3G6_BRALA</name>
<dbReference type="InterPro" id="IPR019826">
    <property type="entry name" value="Carboxylesterase_B_AS"/>
</dbReference>
<dbReference type="FunFam" id="3.40.50.1820:FF:000128">
    <property type="entry name" value="Carboxylic ester hydrolase"/>
    <property type="match status" value="1"/>
</dbReference>
<dbReference type="SUPFAM" id="SSF53474">
    <property type="entry name" value="alpha/beta-Hydrolases"/>
    <property type="match status" value="1"/>
</dbReference>
<accession>A0A8K0A3G6</accession>
<keyword evidence="2 3" id="KW-0378">Hydrolase</keyword>
<sequence>MDRCAAKTSGVWKLFVLAALLGLAGGVEVTTTYGDVNGVEFPTSSIGGAVFDRIYIFRGIPYAAPPVGDLRWRPPQDPAGWTGVRDATVFGNRCPQVVDMPFPPGSPLYDLTAYRSNSSSEDCLFLNVYTPNVSSSADLPVMLWLHGGGLALGTADSYPAEIPTSFHNVVMVTINYRLGNLGFLPTGDAETDGNVALLDMAKALRWVQANIRNFGGDPDRVTIFGQSGGGWGVSLLVMSPETRGLFRRAISQSGVAGLGTSRRGDTARTETLAASVNCTTASFDDMMSCLRSKPAKDLLYLDIPMPISGGRELPADDLWDLMHKKQVNEVDYLLGTTKNEFGYAQLAIVPEVTADGLDRTLLPTILPVQLKIFADQFPDGDVSAIVQPVIDQYMDPDNDDPSYTRDQFIQLMTDNRFTAATVLMAQAAAAHDSRVYQYEFQHRTSVFPERPAYVGADHGDELFYMFGIPFMRDVTGNSWKYNFSEEERELSLDMMAYWVNFAANGDPSDSTGAARMRDLVTWPRYVTSSQSYLKIDVTSSADVKIRESNMKFWNEEVPRLMGKEITTGGGEKSTWSLSLVAFSAVLYLLQ</sequence>
<dbReference type="AlphaFoldDB" id="A0A8K0A3G6"/>
<evidence type="ECO:0000313" key="5">
    <source>
        <dbReference type="EMBL" id="CAH1268554.1"/>
    </source>
</evidence>
<dbReference type="PROSITE" id="PS00941">
    <property type="entry name" value="CARBOXYLESTERASE_B_2"/>
    <property type="match status" value="1"/>
</dbReference>
<gene>
    <name evidence="5" type="primary">CES2</name>
    <name evidence="5" type="ORF">BLAG_LOCUS21458</name>
</gene>
<evidence type="ECO:0000256" key="3">
    <source>
        <dbReference type="RuleBase" id="RU361235"/>
    </source>
</evidence>
<dbReference type="OrthoDB" id="19653at2759"/>
<dbReference type="InterPro" id="IPR050309">
    <property type="entry name" value="Type-B_Carboxylest/Lipase"/>
</dbReference>
<dbReference type="InterPro" id="IPR019819">
    <property type="entry name" value="Carboxylesterase_B_CS"/>
</dbReference>
<dbReference type="GO" id="GO:0016787">
    <property type="term" value="F:hydrolase activity"/>
    <property type="evidence" value="ECO:0007669"/>
    <property type="project" value="UniProtKB-KW"/>
</dbReference>
<comment type="similarity">
    <text evidence="1 3">Belongs to the type-B carboxylesterase/lipase family.</text>
</comment>
<dbReference type="PROSITE" id="PS00122">
    <property type="entry name" value="CARBOXYLESTERASE_B_1"/>
    <property type="match status" value="1"/>
</dbReference>
<organism evidence="5 6">
    <name type="scientific">Branchiostoma lanceolatum</name>
    <name type="common">Common lancelet</name>
    <name type="synonym">Amphioxus lanceolatum</name>
    <dbReference type="NCBI Taxonomy" id="7740"/>
    <lineage>
        <taxon>Eukaryota</taxon>
        <taxon>Metazoa</taxon>
        <taxon>Chordata</taxon>
        <taxon>Cephalochordata</taxon>
        <taxon>Leptocardii</taxon>
        <taxon>Amphioxiformes</taxon>
        <taxon>Branchiostomatidae</taxon>
        <taxon>Branchiostoma</taxon>
    </lineage>
</organism>
<proteinExistence type="inferred from homology"/>
<evidence type="ECO:0000259" key="4">
    <source>
        <dbReference type="Pfam" id="PF00135"/>
    </source>
</evidence>